<feature type="domain" description="YjeF N-terminal" evidence="21">
    <location>
        <begin position="9"/>
        <end position="219"/>
    </location>
</feature>
<keyword evidence="8 17" id="KW-0521">NADP</keyword>
<sequence>MKVVTPQEMAQMDQKTIASGISGIDLMEKAGTECTRVIESTLKEGMLICVICGPGNNGGDGQVIARQLSEKGFSVQVFFTEPADKMSPESQTNYSRLRESSVAVQFLSHEAGLEGFEASLAGADLVVDAVFGTGLKDRPLGEWYETLLNAVNACGKRIAAIDIPSGLRGDNGLTLEAAVEADQTIIIQNYKVGCLLNDGPDCVGEPVLVDIGIDENCVENNKYFVQKQDLRCPVKRKKNSHKYDYGSVVIIAGSKGMIGAGLLATEGALKSGAGLVTSYVPLEVYLPVAARSPVEVMIKTYDCNITGEDIEHDRKRVVLIGPGIGRKKNYSIILNDLLYNTTVPVVIDADGLFHLSRNLDVLKESKTPVILTPHFGEFSTLTGVDREEILKDPIGHGRCFAEEYQVVLVLKGYRTMIFSPEGEVFFNSTSNPGMATAGSGDVLAGMIAGFAGQSVDLLEAAKAGVFYHGAAGDYYAEHYGESTLTARNIIDSFKYVLK</sequence>
<comment type="cofactor">
    <cofactor evidence="18 19">
        <name>K(+)</name>
        <dbReference type="ChEBI" id="CHEBI:29103"/>
    </cofactor>
    <text evidence="18 19">Binds 1 potassium ion per subunit.</text>
</comment>
<evidence type="ECO:0000256" key="19">
    <source>
        <dbReference type="PIRNR" id="PIRNR017184"/>
    </source>
</evidence>
<dbReference type="Gene3D" id="3.40.50.10260">
    <property type="entry name" value="YjeF N-terminal domain"/>
    <property type="match status" value="1"/>
</dbReference>
<dbReference type="EC" id="4.2.1.136" evidence="19"/>
<dbReference type="RefSeq" id="WP_096919608.1">
    <property type="nucleotide sequence ID" value="NZ_CP029487.1"/>
</dbReference>
<evidence type="ECO:0000256" key="7">
    <source>
        <dbReference type="ARBA" id="ARBA00022840"/>
    </source>
</evidence>
<dbReference type="HAMAP" id="MF_01966">
    <property type="entry name" value="NADHX_epimerase"/>
    <property type="match status" value="1"/>
</dbReference>
<evidence type="ECO:0000256" key="13">
    <source>
        <dbReference type="ARBA" id="ARBA00023268"/>
    </source>
</evidence>
<evidence type="ECO:0000256" key="9">
    <source>
        <dbReference type="ARBA" id="ARBA00022958"/>
    </source>
</evidence>
<dbReference type="PANTHER" id="PTHR12592:SF0">
    <property type="entry name" value="ATP-DEPENDENT (S)-NAD(P)H-HYDRATE DEHYDRATASE"/>
    <property type="match status" value="1"/>
</dbReference>
<reference evidence="22 23" key="1">
    <citation type="submission" date="2018-05" db="EMBL/GenBank/DDBJ databases">
        <title>Genome comparison of Eubacterium sp.</title>
        <authorList>
            <person name="Feng Y."/>
            <person name="Sanchez-Andrea I."/>
            <person name="Stams A.J.M."/>
            <person name="De Vos W.M."/>
        </authorList>
    </citation>
    <scope>NUCLEOTIDE SEQUENCE [LARGE SCALE GENOMIC DNA]</scope>
    <source>
        <strain evidence="22 23">YI</strain>
    </source>
</reference>
<dbReference type="InterPro" id="IPR000631">
    <property type="entry name" value="CARKD"/>
</dbReference>
<comment type="catalytic activity">
    <reaction evidence="1 18 19">
        <text>(6R)-NADHX = (6S)-NADHX</text>
        <dbReference type="Rhea" id="RHEA:32215"/>
        <dbReference type="ChEBI" id="CHEBI:64074"/>
        <dbReference type="ChEBI" id="CHEBI:64075"/>
        <dbReference type="EC" id="5.1.99.6"/>
    </reaction>
</comment>
<feature type="binding site" evidence="18">
    <location>
        <begin position="56"/>
        <end position="60"/>
    </location>
    <ligand>
        <name>(6S)-NADPHX</name>
        <dbReference type="ChEBI" id="CHEBI:64076"/>
    </ligand>
</feature>
<feature type="binding site" evidence="17">
    <location>
        <position position="260"/>
    </location>
    <ligand>
        <name>(6S)-NADPHX</name>
        <dbReference type="ChEBI" id="CHEBI:64076"/>
    </ligand>
</feature>
<dbReference type="CDD" id="cd01171">
    <property type="entry name" value="YXKO-related"/>
    <property type="match status" value="1"/>
</dbReference>
<dbReference type="PROSITE" id="PS51385">
    <property type="entry name" value="YJEF_N"/>
    <property type="match status" value="1"/>
</dbReference>
<proteinExistence type="inferred from homology"/>
<dbReference type="NCBIfam" id="TIGR00197">
    <property type="entry name" value="yjeF_nterm"/>
    <property type="match status" value="1"/>
</dbReference>
<feature type="binding site" evidence="18">
    <location>
        <position position="165"/>
    </location>
    <ligand>
        <name>K(+)</name>
        <dbReference type="ChEBI" id="CHEBI:29103"/>
    </ligand>
</feature>
<keyword evidence="5 18" id="KW-0479">Metal-binding</keyword>
<dbReference type="SUPFAM" id="SSF53613">
    <property type="entry name" value="Ribokinase-like"/>
    <property type="match status" value="1"/>
</dbReference>
<comment type="similarity">
    <text evidence="3 19">In the N-terminal section; belongs to the NnrE/AIBP family.</text>
</comment>
<dbReference type="InterPro" id="IPR036652">
    <property type="entry name" value="YjeF_N_dom_sf"/>
</dbReference>
<comment type="catalytic activity">
    <reaction evidence="15 17 19">
        <text>(6S)-NADHX + ADP = AMP + phosphate + NADH + H(+)</text>
        <dbReference type="Rhea" id="RHEA:32223"/>
        <dbReference type="ChEBI" id="CHEBI:15378"/>
        <dbReference type="ChEBI" id="CHEBI:43474"/>
        <dbReference type="ChEBI" id="CHEBI:57945"/>
        <dbReference type="ChEBI" id="CHEBI:64074"/>
        <dbReference type="ChEBI" id="CHEBI:456215"/>
        <dbReference type="ChEBI" id="CHEBI:456216"/>
        <dbReference type="EC" id="4.2.1.136"/>
    </reaction>
</comment>
<keyword evidence="23" id="KW-1185">Reference proteome</keyword>
<comment type="similarity">
    <text evidence="17">Belongs to the NnrD/CARKD family.</text>
</comment>
<feature type="binding site" evidence="17">
    <location>
        <position position="374"/>
    </location>
    <ligand>
        <name>(6S)-NADPHX</name>
        <dbReference type="ChEBI" id="CHEBI:64076"/>
    </ligand>
</feature>
<organism evidence="22 23">
    <name type="scientific">Eubacterium maltosivorans</name>
    <dbReference type="NCBI Taxonomy" id="2041044"/>
    <lineage>
        <taxon>Bacteria</taxon>
        <taxon>Bacillati</taxon>
        <taxon>Bacillota</taxon>
        <taxon>Clostridia</taxon>
        <taxon>Eubacteriales</taxon>
        <taxon>Eubacteriaceae</taxon>
        <taxon>Eubacterium</taxon>
    </lineage>
</organism>
<evidence type="ECO:0000256" key="14">
    <source>
        <dbReference type="ARBA" id="ARBA00025153"/>
    </source>
</evidence>
<evidence type="ECO:0000256" key="6">
    <source>
        <dbReference type="ARBA" id="ARBA00022741"/>
    </source>
</evidence>
<dbReference type="Gene3D" id="3.40.1190.20">
    <property type="match status" value="1"/>
</dbReference>
<comment type="similarity">
    <text evidence="18">Belongs to the NnrE/AIBP family.</text>
</comment>
<feature type="binding site" evidence="18">
    <location>
        <position position="144"/>
    </location>
    <ligand>
        <name>(6S)-NADPHX</name>
        <dbReference type="ChEBI" id="CHEBI:64076"/>
    </ligand>
</feature>
<dbReference type="PROSITE" id="PS51383">
    <property type="entry name" value="YJEF_C_3"/>
    <property type="match status" value="1"/>
</dbReference>
<dbReference type="Proteomes" id="UP000218387">
    <property type="component" value="Chromosome"/>
</dbReference>
<dbReference type="Pfam" id="PF03853">
    <property type="entry name" value="YjeF_N"/>
    <property type="match status" value="1"/>
</dbReference>
<feature type="binding site" evidence="18">
    <location>
        <position position="162"/>
    </location>
    <ligand>
        <name>(6S)-NADPHX</name>
        <dbReference type="ChEBI" id="CHEBI:64076"/>
    </ligand>
</feature>
<evidence type="ECO:0000256" key="3">
    <source>
        <dbReference type="ARBA" id="ARBA00006001"/>
    </source>
</evidence>
<evidence type="ECO:0000259" key="20">
    <source>
        <dbReference type="PROSITE" id="PS51383"/>
    </source>
</evidence>
<dbReference type="PANTHER" id="PTHR12592">
    <property type="entry name" value="ATP-DEPENDENT (S)-NAD(P)H-HYDRATE DEHYDRATASE FAMILY MEMBER"/>
    <property type="match status" value="1"/>
</dbReference>
<keyword evidence="7 17" id="KW-0067">ATP-binding</keyword>
<dbReference type="InterPro" id="IPR004443">
    <property type="entry name" value="YjeF_N_dom"/>
</dbReference>
<keyword evidence="9 18" id="KW-0630">Potassium</keyword>
<evidence type="ECO:0000256" key="16">
    <source>
        <dbReference type="ARBA" id="ARBA00049209"/>
    </source>
</evidence>
<comment type="function">
    <text evidence="17">Catalyzes the dehydration of the S-form of NAD(P)HX at the expense of ADP, which is converted to AMP. Together with NAD(P)HX epimerase, which catalyzes the epimerization of the S- and R-forms, the enzyme allows the repair of both epimers of NAD(P)HX, a damaged form of NAD(P)H that is a result of enzymatic or heat-dependent hydration.</text>
</comment>
<dbReference type="PIRSF" id="PIRSF017184">
    <property type="entry name" value="Nnr"/>
    <property type="match status" value="1"/>
</dbReference>
<dbReference type="EC" id="5.1.99.6" evidence="19"/>
<dbReference type="NCBIfam" id="TIGR00196">
    <property type="entry name" value="yjeF_cterm"/>
    <property type="match status" value="1"/>
</dbReference>
<evidence type="ECO:0000256" key="11">
    <source>
        <dbReference type="ARBA" id="ARBA00023235"/>
    </source>
</evidence>
<keyword evidence="6 17" id="KW-0547">Nucleotide-binding</keyword>
<dbReference type="AlphaFoldDB" id="A0A4P9C849"/>
<keyword evidence="10 17" id="KW-0520">NAD</keyword>
<evidence type="ECO:0000313" key="22">
    <source>
        <dbReference type="EMBL" id="QCT70805.1"/>
    </source>
</evidence>
<dbReference type="PROSITE" id="PS01050">
    <property type="entry name" value="YJEF_C_2"/>
    <property type="match status" value="1"/>
</dbReference>
<comment type="subunit">
    <text evidence="17">Homotetramer.</text>
</comment>
<comment type="cofactor">
    <cofactor evidence="17">
        <name>Mg(2+)</name>
        <dbReference type="ChEBI" id="CHEBI:18420"/>
    </cofactor>
</comment>
<keyword evidence="13" id="KW-0511">Multifunctional enzyme</keyword>
<feature type="binding site" evidence="17">
    <location>
        <position position="440"/>
    </location>
    <ligand>
        <name>AMP</name>
        <dbReference type="ChEBI" id="CHEBI:456215"/>
    </ligand>
</feature>
<dbReference type="InterPro" id="IPR029056">
    <property type="entry name" value="Ribokinase-like"/>
</dbReference>
<accession>A0A4P9C849</accession>
<dbReference type="InterPro" id="IPR017953">
    <property type="entry name" value="Carbohydrate_kinase_pred_CS"/>
</dbReference>
<dbReference type="GO" id="GO:0046496">
    <property type="term" value="P:nicotinamide nucleotide metabolic process"/>
    <property type="evidence" value="ECO:0007669"/>
    <property type="project" value="UniProtKB-UniRule"/>
</dbReference>
<keyword evidence="12 17" id="KW-0456">Lyase</keyword>
<feature type="binding site" evidence="17">
    <location>
        <position position="441"/>
    </location>
    <ligand>
        <name>(6S)-NADPHX</name>
        <dbReference type="ChEBI" id="CHEBI:64076"/>
    </ligand>
</feature>
<gene>
    <name evidence="18" type="primary">nnrE</name>
    <name evidence="17" type="synonym">nnrD</name>
    <name evidence="22" type="ORF">CPZ25_005505</name>
</gene>
<evidence type="ECO:0000256" key="17">
    <source>
        <dbReference type="HAMAP-Rule" id="MF_01965"/>
    </source>
</evidence>
<dbReference type="GO" id="GO:0052855">
    <property type="term" value="F:ADP-dependent NAD(P)H-hydrate dehydratase activity"/>
    <property type="evidence" value="ECO:0007669"/>
    <property type="project" value="UniProtKB-UniRule"/>
</dbReference>
<feature type="binding site" evidence="18">
    <location>
        <position position="128"/>
    </location>
    <ligand>
        <name>K(+)</name>
        <dbReference type="ChEBI" id="CHEBI:29103"/>
    </ligand>
</feature>
<evidence type="ECO:0000259" key="21">
    <source>
        <dbReference type="PROSITE" id="PS51385"/>
    </source>
</evidence>
<comment type="similarity">
    <text evidence="4 19">In the C-terminal section; belongs to the NnrD/CARKD family.</text>
</comment>
<evidence type="ECO:0000256" key="10">
    <source>
        <dbReference type="ARBA" id="ARBA00023027"/>
    </source>
</evidence>
<comment type="function">
    <text evidence="18">Catalyzes the epimerization of the S- and R-forms of NAD(P)HX, a damaged form of NAD(P)H that is a result of enzymatic or heat-dependent hydration. This is a prerequisite for the S-specific NAD(P)H-hydrate dehydratase to allow the repair of both epimers of NAD(P)HX.</text>
</comment>
<comment type="caution">
    <text evidence="18">Lacks conserved residue(s) required for the propagation of feature annotation.</text>
</comment>
<dbReference type="GO" id="GO:0110051">
    <property type="term" value="P:metabolite repair"/>
    <property type="evidence" value="ECO:0007669"/>
    <property type="project" value="TreeGrafter"/>
</dbReference>
<dbReference type="GO" id="GO:0046872">
    <property type="term" value="F:metal ion binding"/>
    <property type="evidence" value="ECO:0007669"/>
    <property type="project" value="UniProtKB-UniRule"/>
</dbReference>
<evidence type="ECO:0000256" key="18">
    <source>
        <dbReference type="HAMAP-Rule" id="MF_01966"/>
    </source>
</evidence>
<dbReference type="SUPFAM" id="SSF64153">
    <property type="entry name" value="YjeF N-terminal domain-like"/>
    <property type="match status" value="1"/>
</dbReference>
<feature type="binding site" evidence="18">
    <location>
        <position position="57"/>
    </location>
    <ligand>
        <name>K(+)</name>
        <dbReference type="ChEBI" id="CHEBI:29103"/>
    </ligand>
</feature>
<dbReference type="HAMAP" id="MF_01965">
    <property type="entry name" value="NADHX_dehydratase"/>
    <property type="match status" value="1"/>
</dbReference>
<evidence type="ECO:0000256" key="2">
    <source>
        <dbReference type="ARBA" id="ARBA00000909"/>
    </source>
</evidence>
<feature type="binding site" evidence="17">
    <location>
        <position position="323"/>
    </location>
    <ligand>
        <name>(6S)-NADPHX</name>
        <dbReference type="ChEBI" id="CHEBI:64076"/>
    </ligand>
</feature>
<comment type="catalytic activity">
    <reaction evidence="2 18 19">
        <text>(6R)-NADPHX = (6S)-NADPHX</text>
        <dbReference type="Rhea" id="RHEA:32227"/>
        <dbReference type="ChEBI" id="CHEBI:64076"/>
        <dbReference type="ChEBI" id="CHEBI:64077"/>
        <dbReference type="EC" id="5.1.99.6"/>
    </reaction>
</comment>
<evidence type="ECO:0000256" key="1">
    <source>
        <dbReference type="ARBA" id="ARBA00000013"/>
    </source>
</evidence>
<dbReference type="GO" id="GO:0052856">
    <property type="term" value="F:NAD(P)HX epimerase activity"/>
    <property type="evidence" value="ECO:0007669"/>
    <property type="project" value="UniProtKB-UniRule"/>
</dbReference>
<dbReference type="EMBL" id="CP029487">
    <property type="protein sequence ID" value="QCT70805.1"/>
    <property type="molecule type" value="Genomic_DNA"/>
</dbReference>
<evidence type="ECO:0000256" key="15">
    <source>
        <dbReference type="ARBA" id="ARBA00048238"/>
    </source>
</evidence>
<dbReference type="GO" id="GO:0005524">
    <property type="term" value="F:ATP binding"/>
    <property type="evidence" value="ECO:0007669"/>
    <property type="project" value="UniProtKB-UniRule"/>
</dbReference>
<evidence type="ECO:0000256" key="4">
    <source>
        <dbReference type="ARBA" id="ARBA00009524"/>
    </source>
</evidence>
<name>A0A4P9C849_EUBML</name>
<evidence type="ECO:0000256" key="8">
    <source>
        <dbReference type="ARBA" id="ARBA00022857"/>
    </source>
</evidence>
<evidence type="ECO:0000256" key="12">
    <source>
        <dbReference type="ARBA" id="ARBA00023239"/>
    </source>
</evidence>
<dbReference type="InterPro" id="IPR030677">
    <property type="entry name" value="Nnr"/>
</dbReference>
<comment type="catalytic activity">
    <reaction evidence="16 17 19">
        <text>(6S)-NADPHX + ADP = AMP + phosphate + NADPH + H(+)</text>
        <dbReference type="Rhea" id="RHEA:32235"/>
        <dbReference type="ChEBI" id="CHEBI:15378"/>
        <dbReference type="ChEBI" id="CHEBI:43474"/>
        <dbReference type="ChEBI" id="CHEBI:57783"/>
        <dbReference type="ChEBI" id="CHEBI:64076"/>
        <dbReference type="ChEBI" id="CHEBI:456215"/>
        <dbReference type="ChEBI" id="CHEBI:456216"/>
        <dbReference type="EC" id="4.2.1.136"/>
    </reaction>
</comment>
<evidence type="ECO:0000256" key="5">
    <source>
        <dbReference type="ARBA" id="ARBA00022723"/>
    </source>
</evidence>
<feature type="domain" description="YjeF C-terminal" evidence="20">
    <location>
        <begin position="225"/>
        <end position="498"/>
    </location>
</feature>
<comment type="function">
    <text evidence="14 19">Bifunctional enzyme that catalyzes the epimerization of the S- and R-forms of NAD(P)HX and the dehydration of the S-form of NAD(P)HX at the expense of ADP, which is converted to AMP. This allows the repair of both epimers of NAD(P)HX, a damaged form of NAD(P)H that is a result of enzymatic or heat-dependent hydration.</text>
</comment>
<protein>
    <recommendedName>
        <fullName evidence="19">Bifunctional NAD(P)H-hydrate repair enzyme</fullName>
    </recommendedName>
    <alternativeName>
        <fullName evidence="19">Nicotinamide nucleotide repair protein</fullName>
    </alternativeName>
    <domain>
        <recommendedName>
            <fullName evidence="19">ADP-dependent (S)-NAD(P)H-hydrate dehydratase</fullName>
            <ecNumber evidence="19">4.2.1.136</ecNumber>
        </recommendedName>
        <alternativeName>
            <fullName evidence="19">ADP-dependent NAD(P)HX dehydratase</fullName>
        </alternativeName>
    </domain>
    <domain>
        <recommendedName>
            <fullName evidence="19">NAD(P)H-hydrate epimerase</fullName>
            <ecNumber evidence="19">5.1.99.6</ecNumber>
        </recommendedName>
    </domain>
</protein>
<dbReference type="KEGG" id="emt:CPZ25_005505"/>
<keyword evidence="11 18" id="KW-0413">Isomerase</keyword>
<dbReference type="Pfam" id="PF01256">
    <property type="entry name" value="Carb_kinase"/>
    <property type="match status" value="1"/>
</dbReference>
<evidence type="ECO:0000313" key="23">
    <source>
        <dbReference type="Proteomes" id="UP000218387"/>
    </source>
</evidence>
<feature type="binding site" evidence="17">
    <location>
        <begin position="411"/>
        <end position="415"/>
    </location>
    <ligand>
        <name>AMP</name>
        <dbReference type="ChEBI" id="CHEBI:456215"/>
    </ligand>
</feature>